<evidence type="ECO:0000313" key="6">
    <source>
        <dbReference type="EMBL" id="CAJ0608078.1"/>
    </source>
</evidence>
<evidence type="ECO:0000256" key="5">
    <source>
        <dbReference type="SAM" id="SignalP"/>
    </source>
</evidence>
<dbReference type="Gene3D" id="2.60.40.3330">
    <property type="match status" value="1"/>
</dbReference>
<dbReference type="Pfam" id="PF01060">
    <property type="entry name" value="TTR-52"/>
    <property type="match status" value="1"/>
</dbReference>
<sequence>MRVLVFLYLLPLCYSWPRLVGWVQSAGASVTLRCNGKPFHDATVWLRDAEPGTPDNDDTIGGPVAPDKFGKAKVEGSAREISQIEPYLEIEHMCLGMPWRFCLDLPSEFLNYGPKAKKYWHIKVELSDFDWMFKKRCRLDIYPYPIPSR</sequence>
<evidence type="ECO:0000313" key="7">
    <source>
        <dbReference type="Proteomes" id="UP001176961"/>
    </source>
</evidence>
<organism evidence="6 7">
    <name type="scientific">Cylicocyclus nassatus</name>
    <name type="common">Nematode worm</name>
    <dbReference type="NCBI Taxonomy" id="53992"/>
    <lineage>
        <taxon>Eukaryota</taxon>
        <taxon>Metazoa</taxon>
        <taxon>Ecdysozoa</taxon>
        <taxon>Nematoda</taxon>
        <taxon>Chromadorea</taxon>
        <taxon>Rhabditida</taxon>
        <taxon>Rhabditina</taxon>
        <taxon>Rhabditomorpha</taxon>
        <taxon>Strongyloidea</taxon>
        <taxon>Strongylidae</taxon>
        <taxon>Cylicocyclus</taxon>
    </lineage>
</organism>
<evidence type="ECO:0000256" key="1">
    <source>
        <dbReference type="ARBA" id="ARBA00004613"/>
    </source>
</evidence>
<evidence type="ECO:0000256" key="3">
    <source>
        <dbReference type="ARBA" id="ARBA00022525"/>
    </source>
</evidence>
<proteinExistence type="inferred from homology"/>
<dbReference type="InterPro" id="IPR038479">
    <property type="entry name" value="Transthyretin-like_sf"/>
</dbReference>
<comment type="subcellular location">
    <subcellularLocation>
        <location evidence="1">Secreted</location>
    </subcellularLocation>
</comment>
<protein>
    <submittedName>
        <fullName evidence="6">Uncharacterized protein</fullName>
    </submittedName>
</protein>
<dbReference type="GO" id="GO:0005576">
    <property type="term" value="C:extracellular region"/>
    <property type="evidence" value="ECO:0007669"/>
    <property type="project" value="UniProtKB-SubCell"/>
</dbReference>
<accession>A0AA36HDP4</accession>
<dbReference type="EMBL" id="CATQJL010000316">
    <property type="protein sequence ID" value="CAJ0608078.1"/>
    <property type="molecule type" value="Genomic_DNA"/>
</dbReference>
<reference evidence="6" key="1">
    <citation type="submission" date="2023-07" db="EMBL/GenBank/DDBJ databases">
        <authorList>
            <consortium name="CYATHOMIX"/>
        </authorList>
    </citation>
    <scope>NUCLEOTIDE SEQUENCE</scope>
    <source>
        <strain evidence="6">N/A</strain>
    </source>
</reference>
<gene>
    <name evidence="6" type="ORF">CYNAS_LOCUS20061</name>
</gene>
<comment type="caution">
    <text evidence="6">The sequence shown here is derived from an EMBL/GenBank/DDBJ whole genome shotgun (WGS) entry which is preliminary data.</text>
</comment>
<keyword evidence="3" id="KW-0964">Secreted</keyword>
<name>A0AA36HDP4_CYLNA</name>
<dbReference type="InterPro" id="IPR001534">
    <property type="entry name" value="Transthyretin-like"/>
</dbReference>
<keyword evidence="4 5" id="KW-0732">Signal</keyword>
<dbReference type="AlphaFoldDB" id="A0AA36HDP4"/>
<evidence type="ECO:0000256" key="2">
    <source>
        <dbReference type="ARBA" id="ARBA00010112"/>
    </source>
</evidence>
<feature type="signal peptide" evidence="5">
    <location>
        <begin position="1"/>
        <end position="15"/>
    </location>
</feature>
<dbReference type="GO" id="GO:0009986">
    <property type="term" value="C:cell surface"/>
    <property type="evidence" value="ECO:0007669"/>
    <property type="project" value="InterPro"/>
</dbReference>
<keyword evidence="7" id="KW-1185">Reference proteome</keyword>
<feature type="chain" id="PRO_5041354666" evidence="5">
    <location>
        <begin position="16"/>
        <end position="149"/>
    </location>
</feature>
<dbReference type="Proteomes" id="UP001176961">
    <property type="component" value="Unassembled WGS sequence"/>
</dbReference>
<evidence type="ECO:0000256" key="4">
    <source>
        <dbReference type="ARBA" id="ARBA00022729"/>
    </source>
</evidence>
<comment type="similarity">
    <text evidence="2">Belongs to the nematode transthyretin-like family.</text>
</comment>